<evidence type="ECO:0000256" key="1">
    <source>
        <dbReference type="ARBA" id="ARBA00022801"/>
    </source>
</evidence>
<feature type="domain" description="Isochorismatase-like" evidence="2">
    <location>
        <begin position="10"/>
        <end position="164"/>
    </location>
</feature>
<dbReference type="Gene3D" id="3.40.50.850">
    <property type="entry name" value="Isochorismatase-like"/>
    <property type="match status" value="1"/>
</dbReference>
<comment type="caution">
    <text evidence="3">The sequence shown here is derived from an EMBL/GenBank/DDBJ whole genome shotgun (WGS) entry which is preliminary data.</text>
</comment>
<proteinExistence type="predicted"/>
<dbReference type="InterPro" id="IPR036380">
    <property type="entry name" value="Isochorismatase-like_sf"/>
</dbReference>
<evidence type="ECO:0000313" key="3">
    <source>
        <dbReference type="EMBL" id="GAA4621095.1"/>
    </source>
</evidence>
<evidence type="ECO:0000259" key="2">
    <source>
        <dbReference type="Pfam" id="PF00857"/>
    </source>
</evidence>
<organism evidence="3 4">
    <name type="scientific">Actinoallomurus vinaceus</name>
    <dbReference type="NCBI Taxonomy" id="1080074"/>
    <lineage>
        <taxon>Bacteria</taxon>
        <taxon>Bacillati</taxon>
        <taxon>Actinomycetota</taxon>
        <taxon>Actinomycetes</taxon>
        <taxon>Streptosporangiales</taxon>
        <taxon>Thermomonosporaceae</taxon>
        <taxon>Actinoallomurus</taxon>
    </lineage>
</organism>
<dbReference type="CDD" id="cd00431">
    <property type="entry name" value="cysteine_hydrolases"/>
    <property type="match status" value="1"/>
</dbReference>
<accession>A0ABP8U2N8</accession>
<dbReference type="RefSeq" id="WP_345429188.1">
    <property type="nucleotide sequence ID" value="NZ_BAABHK010000001.1"/>
</dbReference>
<protein>
    <submittedName>
        <fullName evidence="3">Hydrolase</fullName>
    </submittedName>
</protein>
<dbReference type="Proteomes" id="UP001501442">
    <property type="component" value="Unassembled WGS sequence"/>
</dbReference>
<dbReference type="PANTHER" id="PTHR43540:SF7">
    <property type="entry name" value="ISOCHORISMATASE FAMILY PROTEIN YECD"/>
    <property type="match status" value="1"/>
</dbReference>
<keyword evidence="1 3" id="KW-0378">Hydrolase</keyword>
<name>A0ABP8U2N8_9ACTN</name>
<dbReference type="Pfam" id="PF00857">
    <property type="entry name" value="Isochorismatase"/>
    <property type="match status" value="1"/>
</dbReference>
<evidence type="ECO:0000313" key="4">
    <source>
        <dbReference type="Proteomes" id="UP001501442"/>
    </source>
</evidence>
<reference evidence="4" key="1">
    <citation type="journal article" date="2019" name="Int. J. Syst. Evol. Microbiol.">
        <title>The Global Catalogue of Microorganisms (GCM) 10K type strain sequencing project: providing services to taxonomists for standard genome sequencing and annotation.</title>
        <authorList>
            <consortium name="The Broad Institute Genomics Platform"/>
            <consortium name="The Broad Institute Genome Sequencing Center for Infectious Disease"/>
            <person name="Wu L."/>
            <person name="Ma J."/>
        </authorList>
    </citation>
    <scope>NUCLEOTIDE SEQUENCE [LARGE SCALE GENOMIC DNA]</scope>
    <source>
        <strain evidence="4">JCM 17939</strain>
    </source>
</reference>
<dbReference type="EMBL" id="BAABHK010000001">
    <property type="protein sequence ID" value="GAA4621095.1"/>
    <property type="molecule type" value="Genomic_DNA"/>
</dbReference>
<dbReference type="InterPro" id="IPR000868">
    <property type="entry name" value="Isochorismatase-like_dom"/>
</dbReference>
<gene>
    <name evidence="3" type="ORF">GCM10023196_007630</name>
</gene>
<dbReference type="PANTHER" id="PTHR43540">
    <property type="entry name" value="PEROXYUREIDOACRYLATE/UREIDOACRYLATE AMIDOHYDROLASE-RELATED"/>
    <property type="match status" value="1"/>
</dbReference>
<dbReference type="GO" id="GO:0016787">
    <property type="term" value="F:hydrolase activity"/>
    <property type="evidence" value="ECO:0007669"/>
    <property type="project" value="UniProtKB-KW"/>
</dbReference>
<dbReference type="InterPro" id="IPR050272">
    <property type="entry name" value="Isochorismatase-like_hydrls"/>
</dbReference>
<dbReference type="SUPFAM" id="SSF52499">
    <property type="entry name" value="Isochorismatase-like hydrolases"/>
    <property type="match status" value="1"/>
</dbReference>
<keyword evidence="4" id="KW-1185">Reference proteome</keyword>
<sequence>MTDMINPPTAALVTIDLQARILESAKAPRDGAEVVERSRRLAEEFRARGGLVVPVRAHRPGEQPPGSELVDEPQPGDLLITKHTWGAFHETGLDDELRARGIDTLVITGIATNFGVEQTARIADELGYRLFLAEDAMANLKAEWHRFAVEVIFPALGTVCSTDEVIARLG</sequence>